<reference evidence="1 2" key="1">
    <citation type="journal article" date="2016" name="Nat. Commun.">
        <title>Thousands of microbial genomes shed light on interconnected biogeochemical processes in an aquifer system.</title>
        <authorList>
            <person name="Anantharaman K."/>
            <person name="Brown C.T."/>
            <person name="Hug L.A."/>
            <person name="Sharon I."/>
            <person name="Castelle C.J."/>
            <person name="Probst A.J."/>
            <person name="Thomas B.C."/>
            <person name="Singh A."/>
            <person name="Wilkins M.J."/>
            <person name="Karaoz U."/>
            <person name="Brodie E.L."/>
            <person name="Williams K.H."/>
            <person name="Hubbard S.S."/>
            <person name="Banfield J.F."/>
        </authorList>
    </citation>
    <scope>NUCLEOTIDE SEQUENCE [LARGE SCALE GENOMIC DNA]</scope>
</reference>
<evidence type="ECO:0000313" key="2">
    <source>
        <dbReference type="Proteomes" id="UP000177797"/>
    </source>
</evidence>
<evidence type="ECO:0008006" key="3">
    <source>
        <dbReference type="Google" id="ProtNLM"/>
    </source>
</evidence>
<dbReference type="InterPro" id="IPR003477">
    <property type="entry name" value="PemK-like"/>
</dbReference>
<comment type="caution">
    <text evidence="1">The sequence shown here is derived from an EMBL/GenBank/DDBJ whole genome shotgun (WGS) entry which is preliminary data.</text>
</comment>
<gene>
    <name evidence="1" type="ORF">A2938_02400</name>
</gene>
<sequence length="128" mass="15302">MQKDFDVWNKRKKIIDGEKRNPDFHEREIWWCAIGVNVGSEQHSQTSDYSRPVVIVKKFTRDVFWAIPLTTKIKDGIPFRIRFTLEDMINDILVLQMRIFDSKRLIRKVGVMPKEDFVALINYIKEFL</sequence>
<dbReference type="GO" id="GO:0003677">
    <property type="term" value="F:DNA binding"/>
    <property type="evidence" value="ECO:0007669"/>
    <property type="project" value="InterPro"/>
</dbReference>
<dbReference type="AlphaFoldDB" id="A0A1G2ND16"/>
<dbReference type="InterPro" id="IPR011067">
    <property type="entry name" value="Plasmid_toxin/cell-grow_inhib"/>
</dbReference>
<dbReference type="SUPFAM" id="SSF50118">
    <property type="entry name" value="Cell growth inhibitor/plasmid maintenance toxic component"/>
    <property type="match status" value="1"/>
</dbReference>
<protein>
    <recommendedName>
        <fullName evidence="3">mRNA interferase</fullName>
    </recommendedName>
</protein>
<dbReference type="Proteomes" id="UP000177797">
    <property type="component" value="Unassembled WGS sequence"/>
</dbReference>
<dbReference type="Pfam" id="PF02452">
    <property type="entry name" value="PemK_toxin"/>
    <property type="match status" value="1"/>
</dbReference>
<proteinExistence type="predicted"/>
<name>A0A1G2ND16_9BACT</name>
<organism evidence="1 2">
    <name type="scientific">Candidatus Taylorbacteria bacterium RIFCSPLOWO2_01_FULL_48_100</name>
    <dbReference type="NCBI Taxonomy" id="1802322"/>
    <lineage>
        <taxon>Bacteria</taxon>
        <taxon>Candidatus Tayloriibacteriota</taxon>
    </lineage>
</organism>
<evidence type="ECO:0000313" key="1">
    <source>
        <dbReference type="EMBL" id="OHA33997.1"/>
    </source>
</evidence>
<accession>A0A1G2ND16</accession>
<dbReference type="EMBL" id="MHSA01000020">
    <property type="protein sequence ID" value="OHA33997.1"/>
    <property type="molecule type" value="Genomic_DNA"/>
</dbReference>
<dbReference type="Gene3D" id="2.30.30.110">
    <property type="match status" value="1"/>
</dbReference>